<evidence type="ECO:0000313" key="3">
    <source>
        <dbReference type="EMBL" id="PTI31069.1"/>
    </source>
</evidence>
<reference evidence="3 4" key="1">
    <citation type="journal article" date="2016" name="Front. Microbiol.">
        <title>Comprehensive Phylogenetic Analysis of Bovine Non-aureus Staphylococci Species Based on Whole-Genome Sequencing.</title>
        <authorList>
            <person name="Naushad S."/>
            <person name="Barkema H.W."/>
            <person name="Luby C."/>
            <person name="Condas L.A."/>
            <person name="Nobrega D.B."/>
            <person name="Carson D.A."/>
            <person name="De Buck J."/>
        </authorList>
    </citation>
    <scope>NUCLEOTIDE SEQUENCE [LARGE SCALE GENOMIC DNA]</scope>
    <source>
        <strain evidence="3 4">SNUC 2204</strain>
    </source>
</reference>
<feature type="compositionally biased region" description="Basic and acidic residues" evidence="2">
    <location>
        <begin position="274"/>
        <end position="283"/>
    </location>
</feature>
<dbReference type="Gene3D" id="1.10.1660.10">
    <property type="match status" value="1"/>
</dbReference>
<evidence type="ECO:0000256" key="1">
    <source>
        <dbReference type="SAM" id="Coils"/>
    </source>
</evidence>
<accession>A0A2T4PX11</accession>
<evidence type="ECO:0000256" key="2">
    <source>
        <dbReference type="SAM" id="MobiDB-lite"/>
    </source>
</evidence>
<evidence type="ECO:0000313" key="4">
    <source>
        <dbReference type="Proteomes" id="UP000241209"/>
    </source>
</evidence>
<dbReference type="STRING" id="1167632.GCA_000286335_01146"/>
<feature type="compositionally biased region" description="Basic and acidic residues" evidence="2">
    <location>
        <begin position="171"/>
        <end position="252"/>
    </location>
</feature>
<comment type="caution">
    <text evidence="3">The sequence shown here is derived from an EMBL/GenBank/DDBJ whole genome shotgun (WGS) entry which is preliminary data.</text>
</comment>
<dbReference type="AlphaFoldDB" id="A0A2T4PX11"/>
<proteinExistence type="predicted"/>
<gene>
    <name evidence="3" type="ORF">BU072_00265</name>
</gene>
<feature type="coiled-coil region" evidence="1">
    <location>
        <begin position="91"/>
        <end position="118"/>
    </location>
</feature>
<feature type="compositionally biased region" description="Polar residues" evidence="2">
    <location>
        <begin position="136"/>
        <end position="150"/>
    </location>
</feature>
<dbReference type="RefSeq" id="WP_107556483.1">
    <property type="nucleotide sequence ID" value="NZ_PZFK01000001.1"/>
</dbReference>
<name>A0A2T4PX11_9STAP</name>
<sequence>MLTKEFAAKVGLSEKQVRKIVQHLEDRGYQLSKTEYRGREATDFQEEDVELFQEIAEKVKETNSYDQAFETLEKEKDFLQVLVKDQPDQQSPELQQLIEELRTEVQHMRRERQMLGEMLQQVHIQQQKLEQTLALQAPQQTEEAVQTNETKVADKEAAQTNSSESVTADITSKEAAENKEDTNISKETVSTEEKIENKLKDEDKVEDKASAVKTEPTTDKTEEVKVETKEADPTQEVAADKQEEAVTTEKQETTNNIAEEEKVDTPSTLDATSEETKLETEEPKKKGFFSRLFNI</sequence>
<keyword evidence="1" id="KW-0175">Coiled coil</keyword>
<feature type="compositionally biased region" description="Polar residues" evidence="2">
    <location>
        <begin position="158"/>
        <end position="170"/>
    </location>
</feature>
<dbReference type="EMBL" id="PZFK01000001">
    <property type="protein sequence ID" value="PTI31069.1"/>
    <property type="molecule type" value="Genomic_DNA"/>
</dbReference>
<protein>
    <recommendedName>
        <fullName evidence="5">DNA-binding protein</fullName>
    </recommendedName>
</protein>
<feature type="region of interest" description="Disordered" evidence="2">
    <location>
        <begin position="136"/>
        <end position="283"/>
    </location>
</feature>
<organism evidence="3 4">
    <name type="scientific">Mammaliicoccus vitulinus</name>
    <dbReference type="NCBI Taxonomy" id="71237"/>
    <lineage>
        <taxon>Bacteria</taxon>
        <taxon>Bacillati</taxon>
        <taxon>Bacillota</taxon>
        <taxon>Bacilli</taxon>
        <taxon>Bacillales</taxon>
        <taxon>Staphylococcaceae</taxon>
        <taxon>Mammaliicoccus</taxon>
    </lineage>
</organism>
<evidence type="ECO:0008006" key="5">
    <source>
        <dbReference type="Google" id="ProtNLM"/>
    </source>
</evidence>
<dbReference type="Proteomes" id="UP000241209">
    <property type="component" value="Unassembled WGS sequence"/>
</dbReference>